<dbReference type="PANTHER" id="PTHR11062:SF253">
    <property type="entry name" value="EXOSTOSIN GT47 DOMAIN-CONTAINING PROTEIN"/>
    <property type="match status" value="1"/>
</dbReference>
<comment type="similarity">
    <text evidence="2">Belongs to the glycosyltransferase 47 family.</text>
</comment>
<proteinExistence type="inferred from homology"/>
<evidence type="ECO:0000256" key="4">
    <source>
        <dbReference type="ARBA" id="ARBA00022968"/>
    </source>
</evidence>
<dbReference type="GO" id="GO:0016757">
    <property type="term" value="F:glycosyltransferase activity"/>
    <property type="evidence" value="ECO:0007669"/>
    <property type="project" value="UniProtKB-KW"/>
</dbReference>
<keyword evidence="5" id="KW-0333">Golgi apparatus</keyword>
<dbReference type="Proteomes" id="UP001163823">
    <property type="component" value="Chromosome 6"/>
</dbReference>
<evidence type="ECO:0000259" key="6">
    <source>
        <dbReference type="Pfam" id="PF03016"/>
    </source>
</evidence>
<gene>
    <name evidence="7" type="ORF">O6P43_014373</name>
</gene>
<dbReference type="KEGG" id="qsa:O6P43_014373"/>
<evidence type="ECO:0000256" key="3">
    <source>
        <dbReference type="ARBA" id="ARBA00022676"/>
    </source>
</evidence>
<dbReference type="GO" id="GO:0000139">
    <property type="term" value="C:Golgi membrane"/>
    <property type="evidence" value="ECO:0007669"/>
    <property type="project" value="UniProtKB-SubCell"/>
</dbReference>
<reference evidence="7" key="1">
    <citation type="journal article" date="2023" name="Science">
        <title>Elucidation of the pathway for biosynthesis of saponin adjuvants from the soapbark tree.</title>
        <authorList>
            <person name="Reed J."/>
            <person name="Orme A."/>
            <person name="El-Demerdash A."/>
            <person name="Owen C."/>
            <person name="Martin L.B.B."/>
            <person name="Misra R.C."/>
            <person name="Kikuchi S."/>
            <person name="Rejzek M."/>
            <person name="Martin A.C."/>
            <person name="Harkess A."/>
            <person name="Leebens-Mack J."/>
            <person name="Louveau T."/>
            <person name="Stephenson M.J."/>
            <person name="Osbourn A."/>
        </authorList>
    </citation>
    <scope>NUCLEOTIDE SEQUENCE</scope>
    <source>
        <strain evidence="7">S10</strain>
    </source>
</reference>
<dbReference type="InterPro" id="IPR040911">
    <property type="entry name" value="Exostosin_GT47"/>
</dbReference>
<evidence type="ECO:0000256" key="5">
    <source>
        <dbReference type="ARBA" id="ARBA00023034"/>
    </source>
</evidence>
<keyword evidence="4" id="KW-0812">Transmembrane</keyword>
<name>A0AAD7LUL0_QUISA</name>
<protein>
    <submittedName>
        <fullName evidence="7">Exostosin-like</fullName>
    </submittedName>
</protein>
<dbReference type="PANTHER" id="PTHR11062">
    <property type="entry name" value="EXOSTOSIN HEPARAN SULFATE GLYCOSYLTRANSFERASE -RELATED"/>
    <property type="match status" value="1"/>
</dbReference>
<organism evidence="7 8">
    <name type="scientific">Quillaja saponaria</name>
    <name type="common">Soap bark tree</name>
    <dbReference type="NCBI Taxonomy" id="32244"/>
    <lineage>
        <taxon>Eukaryota</taxon>
        <taxon>Viridiplantae</taxon>
        <taxon>Streptophyta</taxon>
        <taxon>Embryophyta</taxon>
        <taxon>Tracheophyta</taxon>
        <taxon>Spermatophyta</taxon>
        <taxon>Magnoliopsida</taxon>
        <taxon>eudicotyledons</taxon>
        <taxon>Gunneridae</taxon>
        <taxon>Pentapetalae</taxon>
        <taxon>rosids</taxon>
        <taxon>fabids</taxon>
        <taxon>Fabales</taxon>
        <taxon>Quillajaceae</taxon>
        <taxon>Quillaja</taxon>
    </lineage>
</organism>
<dbReference type="InterPro" id="IPR004263">
    <property type="entry name" value="Exostosin"/>
</dbReference>
<keyword evidence="4" id="KW-0735">Signal-anchor</keyword>
<accession>A0AAD7LUL0</accession>
<evidence type="ECO:0000256" key="1">
    <source>
        <dbReference type="ARBA" id="ARBA00004323"/>
    </source>
</evidence>
<dbReference type="Pfam" id="PF03016">
    <property type="entry name" value="Exostosin_GT47"/>
    <property type="match status" value="1"/>
</dbReference>
<comment type="caution">
    <text evidence="7">The sequence shown here is derived from an EMBL/GenBank/DDBJ whole genome shotgun (WGS) entry which is preliminary data.</text>
</comment>
<comment type="subcellular location">
    <subcellularLocation>
        <location evidence="1">Golgi apparatus membrane</location>
        <topology evidence="1">Single-pass type II membrane protein</topology>
    </subcellularLocation>
</comment>
<evidence type="ECO:0000313" key="7">
    <source>
        <dbReference type="EMBL" id="KAJ7964579.1"/>
    </source>
</evidence>
<keyword evidence="3" id="KW-0328">Glycosyltransferase</keyword>
<keyword evidence="3" id="KW-0808">Transferase</keyword>
<dbReference type="AlphaFoldDB" id="A0AAD7LUL0"/>
<sequence>MYQIQTLQLSRVCLFKIKMAITSFFRFVCLSLFTFLSAQSKHLPYLTSPYLSPTTIFPNYQKMLQSFKIFIYKPNKPFTYETAAESLFYTSLLHSPFRTENPDEAHLFFVPFSPDLSMRSLARFIRTLRMEQPYWNRTLGADHFYLSCTGIGYESDRNLVELKKNSVQISCFPTRNGNFVPHKDITLPPVKNPQAPLNTTARFLGYVMVNGGRESTLVNELSYDPEFLIESQPSDQVGRSKFCLFDYEVDVTGIGEALSLGCVPAVITDRPINDLPFMDVLRWQEMVVVVKRERGVKEVKRVLDRTWRERYEEMRGLGVVASKHFEWHEQSQPFDSFQTVMYELWLRRHTIRYVRREAWFK</sequence>
<evidence type="ECO:0000256" key="2">
    <source>
        <dbReference type="ARBA" id="ARBA00010271"/>
    </source>
</evidence>
<dbReference type="EMBL" id="JARAOO010000006">
    <property type="protein sequence ID" value="KAJ7964579.1"/>
    <property type="molecule type" value="Genomic_DNA"/>
</dbReference>
<keyword evidence="8" id="KW-1185">Reference proteome</keyword>
<feature type="domain" description="Exostosin GT47" evidence="6">
    <location>
        <begin position="65"/>
        <end position="303"/>
    </location>
</feature>
<evidence type="ECO:0000313" key="8">
    <source>
        <dbReference type="Proteomes" id="UP001163823"/>
    </source>
</evidence>